<sequence>MAGLLLRRFIGIQPRAPMTAAGGAALFYASCPSSPRTVVTTQIFISSVGTM</sequence>
<dbReference type="AlphaFoldDB" id="R7WBS6"/>
<proteinExistence type="predicted"/>
<evidence type="ECO:0000313" key="1">
    <source>
        <dbReference type="EnsemblPlants" id="EMT20032"/>
    </source>
</evidence>
<organism evidence="1">
    <name type="scientific">Aegilops tauschii</name>
    <name type="common">Tausch's goatgrass</name>
    <name type="synonym">Aegilops squarrosa</name>
    <dbReference type="NCBI Taxonomy" id="37682"/>
    <lineage>
        <taxon>Eukaryota</taxon>
        <taxon>Viridiplantae</taxon>
        <taxon>Streptophyta</taxon>
        <taxon>Embryophyta</taxon>
        <taxon>Tracheophyta</taxon>
        <taxon>Spermatophyta</taxon>
        <taxon>Magnoliopsida</taxon>
        <taxon>Liliopsida</taxon>
        <taxon>Poales</taxon>
        <taxon>Poaceae</taxon>
        <taxon>BOP clade</taxon>
        <taxon>Pooideae</taxon>
        <taxon>Triticodae</taxon>
        <taxon>Triticeae</taxon>
        <taxon>Triticinae</taxon>
        <taxon>Aegilops</taxon>
    </lineage>
</organism>
<accession>R7WBS6</accession>
<dbReference type="EnsemblPlants" id="EMT20032">
    <property type="protein sequence ID" value="EMT20032"/>
    <property type="gene ID" value="F775_43783"/>
</dbReference>
<reference evidence="1" key="1">
    <citation type="submission" date="2015-06" db="UniProtKB">
        <authorList>
            <consortium name="EnsemblPlants"/>
        </authorList>
    </citation>
    <scope>IDENTIFICATION</scope>
</reference>
<name>R7WBS6_AEGTA</name>
<protein>
    <submittedName>
        <fullName evidence="1">Uncharacterized protein</fullName>
    </submittedName>
</protein>